<protein>
    <submittedName>
        <fullName evidence="2">Methyltransferase domain protein</fullName>
    </submittedName>
</protein>
<dbReference type="InterPro" id="IPR025714">
    <property type="entry name" value="Methyltranfer_dom"/>
</dbReference>
<evidence type="ECO:0000313" key="2">
    <source>
        <dbReference type="EMBL" id="ATX75868.1"/>
    </source>
</evidence>
<keyword evidence="2" id="KW-0808">Transferase</keyword>
<keyword evidence="3" id="KW-1185">Reference proteome</keyword>
<sequence>MKILNREAVFSLSYTDFVALVNQTNVPPGSYSTLTRWIKNSDIDETSRIVEFASTTGFSILNIAQRTGSTGLGIDISERSVERSKTNAKDMGLSGRISFEHYDATQYPLDNGFTHVIFGAALQFFPSPPDMLKHSLQAFKKEGKILVCPFYVERPVPDSILRDAESVFGITPTNAGYKDVVSIYEGLRIEYEDRLDIYMETEAELAHYCKSTIARLQNTVPTYSEEIIEACYDRLMGIKTMSNQLREYQKYCVMVLGYQSAEYPARYVELF</sequence>
<dbReference type="EMBL" id="CP011797">
    <property type="protein sequence ID" value="ATX75868.1"/>
    <property type="molecule type" value="Genomic_DNA"/>
</dbReference>
<dbReference type="GO" id="GO:0032259">
    <property type="term" value="P:methylation"/>
    <property type="evidence" value="ECO:0007669"/>
    <property type="project" value="UniProtKB-KW"/>
</dbReference>
<dbReference type="RefSeq" id="WP_100256250.1">
    <property type="nucleotide sequence ID" value="NZ_CP011797.1"/>
</dbReference>
<accession>A0A2K8KLX5</accession>
<organism evidence="2 3">
    <name type="scientific">Reinekea forsetii</name>
    <dbReference type="NCBI Taxonomy" id="1336806"/>
    <lineage>
        <taxon>Bacteria</taxon>
        <taxon>Pseudomonadati</taxon>
        <taxon>Pseudomonadota</taxon>
        <taxon>Gammaproteobacteria</taxon>
        <taxon>Oceanospirillales</taxon>
        <taxon>Saccharospirillaceae</taxon>
        <taxon>Reinekea</taxon>
    </lineage>
</organism>
<dbReference type="Pfam" id="PF13847">
    <property type="entry name" value="Methyltransf_31"/>
    <property type="match status" value="1"/>
</dbReference>
<dbReference type="Gene3D" id="3.40.50.150">
    <property type="entry name" value="Vaccinia Virus protein VP39"/>
    <property type="match status" value="1"/>
</dbReference>
<dbReference type="KEGG" id="rfo:REIFOR_00700"/>
<dbReference type="InterPro" id="IPR029063">
    <property type="entry name" value="SAM-dependent_MTases_sf"/>
</dbReference>
<keyword evidence="2" id="KW-0489">Methyltransferase</keyword>
<dbReference type="AlphaFoldDB" id="A0A2K8KLX5"/>
<dbReference type="CDD" id="cd02440">
    <property type="entry name" value="AdoMet_MTases"/>
    <property type="match status" value="1"/>
</dbReference>
<dbReference type="SUPFAM" id="SSF53335">
    <property type="entry name" value="S-adenosyl-L-methionine-dependent methyltransferases"/>
    <property type="match status" value="1"/>
</dbReference>
<evidence type="ECO:0000259" key="1">
    <source>
        <dbReference type="Pfam" id="PF13847"/>
    </source>
</evidence>
<proteinExistence type="predicted"/>
<dbReference type="Proteomes" id="UP000229757">
    <property type="component" value="Chromosome"/>
</dbReference>
<dbReference type="OrthoDB" id="9801609at2"/>
<dbReference type="GO" id="GO:0008168">
    <property type="term" value="F:methyltransferase activity"/>
    <property type="evidence" value="ECO:0007669"/>
    <property type="project" value="UniProtKB-KW"/>
</dbReference>
<reference evidence="2 3" key="1">
    <citation type="journal article" date="2017" name="Environ. Microbiol.">
        <title>Genomic and physiological analyses of 'Reinekea forsetii' reveal a versatile opportunistic lifestyle during spring algae blooms.</title>
        <authorList>
            <person name="Avci B."/>
            <person name="Hahnke R.L."/>
            <person name="Chafee M."/>
            <person name="Fischer T."/>
            <person name="Gruber-Vodicka H."/>
            <person name="Tegetmeyer H.E."/>
            <person name="Harder J."/>
            <person name="Fuchs B.M."/>
            <person name="Amann R.I."/>
            <person name="Teeling H."/>
        </authorList>
    </citation>
    <scope>NUCLEOTIDE SEQUENCE [LARGE SCALE GENOMIC DNA]</scope>
    <source>
        <strain evidence="2 3">Hel1_31_D35</strain>
    </source>
</reference>
<name>A0A2K8KLX5_9GAMM</name>
<feature type="domain" description="Methyltransferase" evidence="1">
    <location>
        <begin position="45"/>
        <end position="165"/>
    </location>
</feature>
<evidence type="ECO:0000313" key="3">
    <source>
        <dbReference type="Proteomes" id="UP000229757"/>
    </source>
</evidence>
<gene>
    <name evidence="2" type="ORF">REIFOR_00700</name>
</gene>